<protein>
    <submittedName>
        <fullName evidence="1">Uncharacterized protein</fullName>
    </submittedName>
</protein>
<comment type="caution">
    <text evidence="1">The sequence shown here is derived from an EMBL/GenBank/DDBJ whole genome shotgun (WGS) entry which is preliminary data.</text>
</comment>
<proteinExistence type="predicted"/>
<dbReference type="RefSeq" id="XP_041160040.1">
    <property type="nucleotide sequence ID" value="XM_041306604.1"/>
</dbReference>
<dbReference type="Proteomes" id="UP000719766">
    <property type="component" value="Unassembled WGS sequence"/>
</dbReference>
<sequence>MFYDLKQAIQVCLLLEQDKVAKDGDPMEEYTKISRTNIFNNIDDHTRAHYQRMFKYVMEHAPYLGSLISKKKKCEELTNLIEDTSCLKSCMGSYTAPVSDKALD</sequence>
<reference evidence="1" key="1">
    <citation type="journal article" date="2020" name="New Phytol.">
        <title>Comparative genomics reveals dynamic genome evolution in host specialist ectomycorrhizal fungi.</title>
        <authorList>
            <person name="Lofgren L.A."/>
            <person name="Nguyen N.H."/>
            <person name="Vilgalys R."/>
            <person name="Ruytinx J."/>
            <person name="Liao H.L."/>
            <person name="Branco S."/>
            <person name="Kuo A."/>
            <person name="LaButti K."/>
            <person name="Lipzen A."/>
            <person name="Andreopoulos W."/>
            <person name="Pangilinan J."/>
            <person name="Riley R."/>
            <person name="Hundley H."/>
            <person name="Na H."/>
            <person name="Barry K."/>
            <person name="Grigoriev I.V."/>
            <person name="Stajich J.E."/>
            <person name="Kennedy P.G."/>
        </authorList>
    </citation>
    <scope>NUCLEOTIDE SEQUENCE</scope>
    <source>
        <strain evidence="1">S12</strain>
    </source>
</reference>
<evidence type="ECO:0000313" key="2">
    <source>
        <dbReference type="Proteomes" id="UP000719766"/>
    </source>
</evidence>
<dbReference type="GeneID" id="64600368"/>
<dbReference type="OrthoDB" id="2691896at2759"/>
<keyword evidence="2" id="KW-1185">Reference proteome</keyword>
<accession>A0A9P7AP92</accession>
<evidence type="ECO:0000313" key="1">
    <source>
        <dbReference type="EMBL" id="KAG1793642.1"/>
    </source>
</evidence>
<name>A0A9P7AP92_9AGAM</name>
<dbReference type="AlphaFoldDB" id="A0A9P7AP92"/>
<dbReference type="EMBL" id="JABBWE010000029">
    <property type="protein sequence ID" value="KAG1793642.1"/>
    <property type="molecule type" value="Genomic_DNA"/>
</dbReference>
<organism evidence="1 2">
    <name type="scientific">Suillus plorans</name>
    <dbReference type="NCBI Taxonomy" id="116603"/>
    <lineage>
        <taxon>Eukaryota</taxon>
        <taxon>Fungi</taxon>
        <taxon>Dikarya</taxon>
        <taxon>Basidiomycota</taxon>
        <taxon>Agaricomycotina</taxon>
        <taxon>Agaricomycetes</taxon>
        <taxon>Agaricomycetidae</taxon>
        <taxon>Boletales</taxon>
        <taxon>Suillineae</taxon>
        <taxon>Suillaceae</taxon>
        <taxon>Suillus</taxon>
    </lineage>
</organism>
<gene>
    <name evidence="1" type="ORF">HD556DRAFT_1443433</name>
</gene>